<reference evidence="2" key="1">
    <citation type="submission" date="2021-02" db="EMBL/GenBank/DDBJ databases">
        <authorList>
            <person name="Bekaert M."/>
        </authorList>
    </citation>
    <scope>NUCLEOTIDE SEQUENCE</scope>
    <source>
        <strain evidence="2">IoA-00</strain>
    </source>
</reference>
<feature type="domain" description="CUB" evidence="1">
    <location>
        <begin position="203"/>
        <end position="373"/>
    </location>
</feature>
<evidence type="ECO:0000313" key="3">
    <source>
        <dbReference type="Proteomes" id="UP000675881"/>
    </source>
</evidence>
<keyword evidence="3" id="KW-1185">Reference proteome</keyword>
<organism evidence="2 3">
    <name type="scientific">Lepeophtheirus salmonis</name>
    <name type="common">Salmon louse</name>
    <name type="synonym">Caligus salmonis</name>
    <dbReference type="NCBI Taxonomy" id="72036"/>
    <lineage>
        <taxon>Eukaryota</taxon>
        <taxon>Metazoa</taxon>
        <taxon>Ecdysozoa</taxon>
        <taxon>Arthropoda</taxon>
        <taxon>Crustacea</taxon>
        <taxon>Multicrustacea</taxon>
        <taxon>Hexanauplia</taxon>
        <taxon>Copepoda</taxon>
        <taxon>Siphonostomatoida</taxon>
        <taxon>Caligidae</taxon>
        <taxon>Lepeophtheirus</taxon>
    </lineage>
</organism>
<dbReference type="Proteomes" id="UP000675881">
    <property type="component" value="Chromosome 8"/>
</dbReference>
<dbReference type="AlphaFoldDB" id="A0A7R8D8U4"/>
<evidence type="ECO:0000313" key="2">
    <source>
        <dbReference type="EMBL" id="CAF3013041.1"/>
    </source>
</evidence>
<dbReference type="InterPro" id="IPR058698">
    <property type="entry name" value="CUB_metazoa"/>
</dbReference>
<gene>
    <name evidence="2" type="ORF">LSAA_13957</name>
</gene>
<dbReference type="OrthoDB" id="6344756at2759"/>
<dbReference type="EMBL" id="HG994587">
    <property type="protein sequence ID" value="CAF3013041.1"/>
    <property type="molecule type" value="Genomic_DNA"/>
</dbReference>
<protein>
    <submittedName>
        <fullName evidence="2">(salmon louse) hypothetical protein</fullName>
    </submittedName>
</protein>
<sequence>MVGIPGLEALPNEVDLSPPNRARLIFNIIKFENDPCGTGSMVGTCYTSEECSSRGGTAGGSCASGYGTCCVFSLGCGGTTSENSTYLEVTSRTTDCAYTICRCSTNVCRIRLDFLNFVINGPEMADDNPNSYGNCNTDSFTVSGNQGGSPVICGFNTGQHMIVEAQDTCNTAFFNIGDNTAGVTRTWSINVTQYECGDEFGGPPGCLQYLTSTSGFVQSFNYNTRTTAVHLADQDYNVCFRRAPGNCRICYATVNEGVDIETFGLSISTDAAQAKSGTNTDCSTDFIEIPAGVRETDLTLATLPANTVFRNCGRFLNTKRNLKATTTVCSFSLPFRFRFVTDTTEALAAGGANVKETKLDPSGVIGYKMFYKQMAC</sequence>
<name>A0A7R8D8U4_LEPSM</name>
<accession>A0A7R8D8U4</accession>
<dbReference type="PANTHER" id="PTHR33236:SF11">
    <property type="entry name" value="CUB DOMAIN-CONTAINING PROTEIN"/>
    <property type="match status" value="1"/>
</dbReference>
<evidence type="ECO:0000259" key="1">
    <source>
        <dbReference type="Pfam" id="PF26080"/>
    </source>
</evidence>
<dbReference type="Pfam" id="PF26080">
    <property type="entry name" value="CUB_animal"/>
    <property type="match status" value="1"/>
</dbReference>
<dbReference type="PANTHER" id="PTHR33236">
    <property type="entry name" value="INTRAFLAGELLAR TRANSPORT PROTEIN 122 FAMILY PROTEIN-RELATED"/>
    <property type="match status" value="1"/>
</dbReference>
<proteinExistence type="predicted"/>